<dbReference type="GO" id="GO:0016757">
    <property type="term" value="F:glycosyltransferase activity"/>
    <property type="evidence" value="ECO:0007669"/>
    <property type="project" value="InterPro"/>
</dbReference>
<dbReference type="Gene3D" id="3.40.50.2000">
    <property type="entry name" value="Glycogen Phosphorylase B"/>
    <property type="match status" value="1"/>
</dbReference>
<sequence length="186" mass="21461">MKYVEGKERKLHKSINILNVARCDYQKNPEKFIKIADIVTNSLPNVHFTWIGDGPDLEKCRNLVKSLNLTDQVKFEGYSECVEKYLKNADIFLSTSRYEGLPFSVLEALSCGLPLLLTNIIGHNSLIDHNGFFLISEKEIIFQIEYILSHRKKLSERSLTLYHKNYSVEGMIFGIEKVYREVVLSV</sequence>
<dbReference type="AlphaFoldDB" id="A0A0F3RNR5"/>
<evidence type="ECO:0000313" key="3">
    <source>
        <dbReference type="Proteomes" id="UP000033491"/>
    </source>
</evidence>
<dbReference type="STRING" id="216463.VC81_12690"/>
<gene>
    <name evidence="2" type="ORF">VC81_12690</name>
</gene>
<dbReference type="InterPro" id="IPR001296">
    <property type="entry name" value="Glyco_trans_1"/>
</dbReference>
<organism evidence="2 3">
    <name type="scientific">Levilactobacillus spicheri</name>
    <dbReference type="NCBI Taxonomy" id="216463"/>
    <lineage>
        <taxon>Bacteria</taxon>
        <taxon>Bacillati</taxon>
        <taxon>Bacillota</taxon>
        <taxon>Bacilli</taxon>
        <taxon>Lactobacillales</taxon>
        <taxon>Lactobacillaceae</taxon>
        <taxon>Levilactobacillus</taxon>
    </lineage>
</organism>
<dbReference type="Proteomes" id="UP000033491">
    <property type="component" value="Unassembled WGS sequence"/>
</dbReference>
<proteinExistence type="predicted"/>
<reference evidence="2 3" key="1">
    <citation type="submission" date="2015-03" db="EMBL/GenBank/DDBJ databases">
        <authorList>
            <person name="Zheng J."/>
            <person name="Ganezle M."/>
        </authorList>
    </citation>
    <scope>NUCLEOTIDE SEQUENCE [LARGE SCALE GENOMIC DNA]</scope>
    <source>
        <strain evidence="2 3">LP38</strain>
    </source>
</reference>
<dbReference type="EMBL" id="JZCR01000025">
    <property type="protein sequence ID" value="KJW11648.1"/>
    <property type="molecule type" value="Genomic_DNA"/>
</dbReference>
<evidence type="ECO:0000259" key="1">
    <source>
        <dbReference type="Pfam" id="PF00534"/>
    </source>
</evidence>
<dbReference type="PATRIC" id="fig|216463.3.peg.1796"/>
<name>A0A0F3RNR5_9LACO</name>
<protein>
    <recommendedName>
        <fullName evidence="1">Glycosyl transferase family 1 domain-containing protein</fullName>
    </recommendedName>
</protein>
<dbReference type="Pfam" id="PF00534">
    <property type="entry name" value="Glycos_transf_1"/>
    <property type="match status" value="1"/>
</dbReference>
<dbReference type="SUPFAM" id="SSF53756">
    <property type="entry name" value="UDP-Glycosyltransferase/glycogen phosphorylase"/>
    <property type="match status" value="1"/>
</dbReference>
<feature type="domain" description="Glycosyl transferase family 1" evidence="1">
    <location>
        <begin position="8"/>
        <end position="152"/>
    </location>
</feature>
<dbReference type="PANTHER" id="PTHR12526">
    <property type="entry name" value="GLYCOSYLTRANSFERASE"/>
    <property type="match status" value="1"/>
</dbReference>
<dbReference type="PANTHER" id="PTHR12526:SF630">
    <property type="entry name" value="GLYCOSYLTRANSFERASE"/>
    <property type="match status" value="1"/>
</dbReference>
<accession>A0A0F3RNR5</accession>
<evidence type="ECO:0000313" key="2">
    <source>
        <dbReference type="EMBL" id="KJW11648.1"/>
    </source>
</evidence>
<comment type="caution">
    <text evidence="2">The sequence shown here is derived from an EMBL/GenBank/DDBJ whole genome shotgun (WGS) entry which is preliminary data.</text>
</comment>